<dbReference type="Proteomes" id="UP000028089">
    <property type="component" value="Unassembled WGS sequence"/>
</dbReference>
<proteinExistence type="predicted"/>
<reference evidence="1 2" key="1">
    <citation type="submission" date="2014-05" db="EMBL/GenBank/DDBJ databases">
        <authorList>
            <person name="Daugherty S.C."/>
            <person name="Tallon L.J."/>
            <person name="Sadzewicz L."/>
            <person name="Kilian M."/>
            <person name="Tettelin H."/>
        </authorList>
    </citation>
    <scope>NUCLEOTIDE SEQUENCE [LARGE SCALE GENOMIC DNA]</scope>
    <source>
        <strain evidence="1 2">SK578</strain>
    </source>
</reference>
<comment type="caution">
    <text evidence="1">The sequence shown here is derived from an EMBL/GenBank/DDBJ whole genome shotgun (WGS) entry which is preliminary data.</text>
</comment>
<dbReference type="EMBL" id="JPFY01000013">
    <property type="protein sequence ID" value="KEQ45015.1"/>
    <property type="molecule type" value="Genomic_DNA"/>
</dbReference>
<dbReference type="AlphaFoldDB" id="A0A081QPZ2"/>
<accession>A0A081QPZ2</accession>
<name>A0A081QPZ2_STRMT</name>
<evidence type="ECO:0000313" key="2">
    <source>
        <dbReference type="Proteomes" id="UP000028089"/>
    </source>
</evidence>
<organism evidence="1 2">
    <name type="scientific">Streptococcus mitis</name>
    <dbReference type="NCBI Taxonomy" id="28037"/>
    <lineage>
        <taxon>Bacteria</taxon>
        <taxon>Bacillati</taxon>
        <taxon>Bacillota</taxon>
        <taxon>Bacilli</taxon>
        <taxon>Lactobacillales</taxon>
        <taxon>Streptococcaceae</taxon>
        <taxon>Streptococcus</taxon>
        <taxon>Streptococcus mitis group</taxon>
    </lineage>
</organism>
<gene>
    <name evidence="1" type="ORF">SK578_1112</name>
</gene>
<protein>
    <submittedName>
        <fullName evidence="1">Uncharacterized protein</fullName>
    </submittedName>
</protein>
<sequence length="38" mass="4458">MVSSGFFNIISMKSVNFRLSRFLKRNKFGDKNSKQSEE</sequence>
<evidence type="ECO:0000313" key="1">
    <source>
        <dbReference type="EMBL" id="KEQ45015.1"/>
    </source>
</evidence>